<dbReference type="Gene3D" id="3.20.20.70">
    <property type="entry name" value="Aldolase class I"/>
    <property type="match status" value="1"/>
</dbReference>
<evidence type="ECO:0000313" key="3">
    <source>
        <dbReference type="EMBL" id="TET28348.1"/>
    </source>
</evidence>
<accession>A0A523TDF3</accession>
<dbReference type="GO" id="GO:0016832">
    <property type="term" value="F:aldehyde-lyase activity"/>
    <property type="evidence" value="ECO:0007669"/>
    <property type="project" value="InterPro"/>
</dbReference>
<dbReference type="InterPro" id="IPR033919">
    <property type="entry name" value="TSA/FSA_arc/bac"/>
</dbReference>
<dbReference type="PANTHER" id="PTHR10683:SF40">
    <property type="entry name" value="FRUCTOSE-6-PHOSPHATE ALDOLASE 1-RELATED"/>
    <property type="match status" value="1"/>
</dbReference>
<reference evidence="3 4" key="1">
    <citation type="submission" date="2019-03" db="EMBL/GenBank/DDBJ databases">
        <title>Metabolic potential of uncultured bacteria and archaea associated with petroleum seepage in deep-sea sediments.</title>
        <authorList>
            <person name="Dong X."/>
            <person name="Hubert C."/>
        </authorList>
    </citation>
    <scope>NUCLEOTIDE SEQUENCE [LARGE SCALE GENOMIC DNA]</scope>
    <source>
        <strain evidence="3">E44_bin3</strain>
    </source>
</reference>
<dbReference type="InterPro" id="IPR013785">
    <property type="entry name" value="Aldolase_TIM"/>
</dbReference>
<dbReference type="PROSITE" id="PS01054">
    <property type="entry name" value="TRANSALDOLASE_1"/>
    <property type="match status" value="1"/>
</dbReference>
<dbReference type="InterPro" id="IPR001585">
    <property type="entry name" value="TAL/FSA"/>
</dbReference>
<dbReference type="GO" id="GO:0005975">
    <property type="term" value="P:carbohydrate metabolic process"/>
    <property type="evidence" value="ECO:0007669"/>
    <property type="project" value="InterPro"/>
</dbReference>
<dbReference type="EMBL" id="SOJT01000139">
    <property type="protein sequence ID" value="TET28348.1"/>
    <property type="molecule type" value="Genomic_DNA"/>
</dbReference>
<gene>
    <name evidence="3" type="ORF">E3J68_03200</name>
</gene>
<dbReference type="PANTHER" id="PTHR10683">
    <property type="entry name" value="TRANSALDOLASE"/>
    <property type="match status" value="1"/>
</dbReference>
<dbReference type="SUPFAM" id="SSF51569">
    <property type="entry name" value="Aldolase"/>
    <property type="match status" value="1"/>
</dbReference>
<dbReference type="Pfam" id="PF00923">
    <property type="entry name" value="TAL_FSA"/>
    <property type="match status" value="2"/>
</dbReference>
<dbReference type="Proteomes" id="UP000316517">
    <property type="component" value="Unassembled WGS sequence"/>
</dbReference>
<keyword evidence="2" id="KW-0704">Schiff base</keyword>
<dbReference type="GO" id="GO:0005737">
    <property type="term" value="C:cytoplasm"/>
    <property type="evidence" value="ECO:0007669"/>
    <property type="project" value="UniProtKB-SubCell"/>
</dbReference>
<comment type="subcellular location">
    <subcellularLocation>
        <location evidence="1">Cytoplasm</location>
    </subcellularLocation>
</comment>
<evidence type="ECO:0000256" key="1">
    <source>
        <dbReference type="ARBA" id="ARBA00004496"/>
    </source>
</evidence>
<proteinExistence type="predicted"/>
<evidence type="ECO:0000256" key="2">
    <source>
        <dbReference type="ARBA" id="ARBA00023270"/>
    </source>
</evidence>
<evidence type="ECO:0000313" key="4">
    <source>
        <dbReference type="Proteomes" id="UP000316517"/>
    </source>
</evidence>
<protein>
    <submittedName>
        <fullName evidence="3">Transaldolase</fullName>
    </submittedName>
</protein>
<sequence>MKIFIDTANLDEIRQACSWGIVDGVTTNPSLIKRAVDQVKKEKRKIDIESYIKEIILTVGKERPVSLEVISLRAQEMIEEAKLLYHKFNPLAGNVVIKIPINTYTRMGGASHYEGLQAITHLSREEIPVNTTLIMSPEQALLAAKAGARYTSPFAGRVDDYIRKKLGIQFKKQDYFDFDLMQKITKDKLTRFMDSSGERDAASLYLDEKIKEWKDLGKDNGIFSGVHLVEEIVSIYQNYQITTEVIAASIRNGQQVREVALAGAHIATIPFNVMEEMIQHPKTVEGIETFSRDVVPEYR</sequence>
<dbReference type="AlphaFoldDB" id="A0A523TDF3"/>
<feature type="non-terminal residue" evidence="3">
    <location>
        <position position="299"/>
    </location>
</feature>
<comment type="caution">
    <text evidence="3">The sequence shown here is derived from an EMBL/GenBank/DDBJ whole genome shotgun (WGS) entry which is preliminary data.</text>
</comment>
<organism evidence="3 4">
    <name type="scientific">Aerophobetes bacterium</name>
    <dbReference type="NCBI Taxonomy" id="2030807"/>
    <lineage>
        <taxon>Bacteria</taxon>
        <taxon>Candidatus Aerophobota</taxon>
    </lineage>
</organism>
<dbReference type="CDD" id="cd00956">
    <property type="entry name" value="Transaldolase_FSA"/>
    <property type="match status" value="1"/>
</dbReference>
<name>A0A523TDF3_UNCAE</name>
<dbReference type="InterPro" id="IPR018225">
    <property type="entry name" value="Transaldolase_AS"/>
</dbReference>